<dbReference type="InterPro" id="IPR005249">
    <property type="entry name" value="YqeK"/>
</dbReference>
<comment type="catalytic activity">
    <reaction evidence="13">
        <text>P(1),P(4)-bis(5'-adenosyl) tetraphosphate + H2O = 2 ADP + 2 H(+)</text>
        <dbReference type="Rhea" id="RHEA:24252"/>
        <dbReference type="ChEBI" id="CHEBI:15377"/>
        <dbReference type="ChEBI" id="CHEBI:15378"/>
        <dbReference type="ChEBI" id="CHEBI:58141"/>
        <dbReference type="ChEBI" id="CHEBI:456216"/>
        <dbReference type="EC" id="3.6.1.41"/>
    </reaction>
</comment>
<dbReference type="NCBIfam" id="TIGR00125">
    <property type="entry name" value="cyt_tran_rel"/>
    <property type="match status" value="1"/>
</dbReference>
<comment type="function">
    <text evidence="1 14">Catalyzes the reversible adenylation of nicotinate mononucleotide (NaMN) to nicotinic acid adenine dinucleotide (NaAD).</text>
</comment>
<keyword evidence="6" id="KW-0479">Metal-binding</keyword>
<evidence type="ECO:0000256" key="12">
    <source>
        <dbReference type="ARBA" id="ARBA00048721"/>
    </source>
</evidence>
<dbReference type="NCBIfam" id="TIGR00488">
    <property type="entry name" value="bis(5'-nucleosyl)-tetraphosphatase (symmetrical) YqeK"/>
    <property type="match status" value="1"/>
</dbReference>
<evidence type="ECO:0000313" key="17">
    <source>
        <dbReference type="Proteomes" id="UP001164481"/>
    </source>
</evidence>
<dbReference type="Proteomes" id="UP001164481">
    <property type="component" value="Chromosome"/>
</dbReference>
<dbReference type="InterPro" id="IPR005248">
    <property type="entry name" value="NadD/NMNAT"/>
</dbReference>
<keyword evidence="8" id="KW-0378">Hydrolase</keyword>
<evidence type="ECO:0000256" key="9">
    <source>
        <dbReference type="ARBA" id="ARBA00022840"/>
    </source>
</evidence>
<organism evidence="16 17">
    <name type="scientific">Mycoplasmopsis synoviae</name>
    <name type="common">Mycoplasma synoviae</name>
    <dbReference type="NCBI Taxonomy" id="2109"/>
    <lineage>
        <taxon>Bacteria</taxon>
        <taxon>Bacillati</taxon>
        <taxon>Mycoplasmatota</taxon>
        <taxon>Mycoplasmoidales</taxon>
        <taxon>Metamycoplasmataceae</taxon>
        <taxon>Mycoplasmopsis</taxon>
    </lineage>
</organism>
<dbReference type="SMART" id="SM00471">
    <property type="entry name" value="HDc"/>
    <property type="match status" value="1"/>
</dbReference>
<accession>A0AAQ2YPK1</accession>
<reference evidence="16" key="1">
    <citation type="submission" date="2022-10" db="EMBL/GenBank/DDBJ databases">
        <authorList>
            <person name="Wei X."/>
        </authorList>
    </citation>
    <scope>NUCLEOTIDE SEQUENCE</scope>
    <source>
        <strain evidence="16">SD2</strain>
    </source>
</reference>
<dbReference type="Pfam" id="PF01966">
    <property type="entry name" value="HD"/>
    <property type="match status" value="1"/>
</dbReference>
<evidence type="ECO:0000256" key="13">
    <source>
        <dbReference type="ARBA" id="ARBA00049417"/>
    </source>
</evidence>
<dbReference type="EC" id="2.7.7.18" evidence="14"/>
<keyword evidence="9 14" id="KW-0067">ATP-binding</keyword>
<evidence type="ECO:0000256" key="8">
    <source>
        <dbReference type="ARBA" id="ARBA00022801"/>
    </source>
</evidence>
<gene>
    <name evidence="14" type="primary">nadD</name>
    <name evidence="16" type="ORF">OIE46_01620</name>
</gene>
<evidence type="ECO:0000256" key="1">
    <source>
        <dbReference type="ARBA" id="ARBA00002324"/>
    </source>
</evidence>
<protein>
    <recommendedName>
        <fullName evidence="14">Probable nicotinate-nucleotide adenylyltransferase</fullName>
        <ecNumber evidence="14">2.7.7.18</ecNumber>
    </recommendedName>
    <alternativeName>
        <fullName evidence="14">Deamido-NAD(+) diphosphorylase</fullName>
    </alternativeName>
    <alternativeName>
        <fullName evidence="14">Deamido-NAD(+) pyrophosphorylase</fullName>
    </alternativeName>
    <alternativeName>
        <fullName evidence="14">Nicotinate mononucleotide adenylyltransferase</fullName>
        <shortName evidence="14">NaMN adenylyltransferase</shortName>
    </alternativeName>
</protein>
<evidence type="ECO:0000256" key="7">
    <source>
        <dbReference type="ARBA" id="ARBA00022741"/>
    </source>
</evidence>
<evidence type="ECO:0000256" key="14">
    <source>
        <dbReference type="HAMAP-Rule" id="MF_00244"/>
    </source>
</evidence>
<evidence type="ECO:0000259" key="15">
    <source>
        <dbReference type="PROSITE" id="PS51831"/>
    </source>
</evidence>
<dbReference type="Pfam" id="PF01467">
    <property type="entry name" value="CTP_transf_like"/>
    <property type="match status" value="1"/>
</dbReference>
<evidence type="ECO:0000256" key="5">
    <source>
        <dbReference type="ARBA" id="ARBA00022695"/>
    </source>
</evidence>
<name>A0AAQ2YPK1_MYCSY</name>
<reference evidence="16" key="2">
    <citation type="submission" date="2022-11" db="EMBL/GenBank/DDBJ databases">
        <title>complete genomes of mycoplasma synoviae ZX313 strain and SD2 strain.</title>
        <authorList>
            <person name="Zhong Q."/>
        </authorList>
    </citation>
    <scope>NUCLEOTIDE SEQUENCE</scope>
    <source>
        <strain evidence="16">SD2</strain>
    </source>
</reference>
<dbReference type="InterPro" id="IPR006674">
    <property type="entry name" value="HD_domain"/>
</dbReference>
<dbReference type="GO" id="GO:0008803">
    <property type="term" value="F:bis(5'-nucleosyl)-tetraphosphatase (symmetrical) activity"/>
    <property type="evidence" value="ECO:0007669"/>
    <property type="project" value="UniProtKB-EC"/>
</dbReference>
<dbReference type="PANTHER" id="PTHR39321:SF3">
    <property type="entry name" value="PHOSPHOPANTETHEINE ADENYLYLTRANSFERASE"/>
    <property type="match status" value="1"/>
</dbReference>
<dbReference type="AlphaFoldDB" id="A0AAQ2YPK1"/>
<keyword evidence="3 14" id="KW-0662">Pyridine nucleotide biosynthesis</keyword>
<evidence type="ECO:0000256" key="3">
    <source>
        <dbReference type="ARBA" id="ARBA00022642"/>
    </source>
</evidence>
<dbReference type="EMBL" id="CP107525">
    <property type="protein sequence ID" value="UZW64750.1"/>
    <property type="molecule type" value="Genomic_DNA"/>
</dbReference>
<feature type="domain" description="HD" evidence="15">
    <location>
        <begin position="194"/>
        <end position="309"/>
    </location>
</feature>
<dbReference type="Gene3D" id="3.40.50.620">
    <property type="entry name" value="HUPs"/>
    <property type="match status" value="1"/>
</dbReference>
<proteinExistence type="inferred from homology"/>
<dbReference type="NCBIfam" id="TIGR00482">
    <property type="entry name" value="nicotinate (nicotinamide) nucleotide adenylyltransferase"/>
    <property type="match status" value="1"/>
</dbReference>
<evidence type="ECO:0000256" key="10">
    <source>
        <dbReference type="ARBA" id="ARBA00023004"/>
    </source>
</evidence>
<dbReference type="RefSeq" id="WP_109537072.1">
    <property type="nucleotide sequence ID" value="NZ_CP012624.1"/>
</dbReference>
<keyword evidence="4 14" id="KW-0808">Transferase</keyword>
<evidence type="ECO:0000256" key="2">
    <source>
        <dbReference type="ARBA" id="ARBA00005019"/>
    </source>
</evidence>
<dbReference type="SUPFAM" id="SSF52374">
    <property type="entry name" value="Nucleotidylyl transferase"/>
    <property type="match status" value="1"/>
</dbReference>
<dbReference type="InterPro" id="IPR004821">
    <property type="entry name" value="Cyt_trans-like"/>
</dbReference>
<keyword evidence="7 14" id="KW-0547">Nucleotide-binding</keyword>
<sequence length="361" mass="42475">MKIGIFGGTFNPVHKGHMKLAQYAIEELKLDKLLLVPNHISPYKLKQKTISGKDKLNMLSLVLEDKMEVCDFEIKRKNISYTIDTIKYLKNKYKNDELFFLLGSDNLPKLHKWEGIDEIASSVKIAVFKREKVINKKNIKKFNCLLLDNNLFYESSTKYRKGNLEEVDPRVAKYIAQNYLYLDQLIFQVQSARLSKHSVFTAQMAAELARNLKLNPKDAYYAGLMHDFAKEWSEEKSREYIKKYDPSAELEFHELHEYCAYLWLKHEYHLDNDDILHAVRIHTNLDDRSEQKISLFDKVIFVSDKICQGRKFAGVQKLRKIVFENFEEGFKEVIKHVIKFNEDKGVVFSDRQIKIYEGLLK</sequence>
<dbReference type="NCBIfam" id="NF005519">
    <property type="entry name" value="PRK07152.1"/>
    <property type="match status" value="1"/>
</dbReference>
<keyword evidence="10" id="KW-0408">Iron</keyword>
<comment type="similarity">
    <text evidence="14">Belongs to the NadD family.</text>
</comment>
<evidence type="ECO:0000256" key="6">
    <source>
        <dbReference type="ARBA" id="ARBA00022723"/>
    </source>
</evidence>
<keyword evidence="11 14" id="KW-0520">NAD</keyword>
<evidence type="ECO:0000313" key="16">
    <source>
        <dbReference type="EMBL" id="UZW64750.1"/>
    </source>
</evidence>
<dbReference type="PROSITE" id="PS51831">
    <property type="entry name" value="HD"/>
    <property type="match status" value="1"/>
</dbReference>
<keyword evidence="5 14" id="KW-0548">Nucleotidyltransferase</keyword>
<dbReference type="GO" id="GO:0005524">
    <property type="term" value="F:ATP binding"/>
    <property type="evidence" value="ECO:0007669"/>
    <property type="project" value="UniProtKB-KW"/>
</dbReference>
<dbReference type="InterPro" id="IPR014729">
    <property type="entry name" value="Rossmann-like_a/b/a_fold"/>
</dbReference>
<dbReference type="CDD" id="cd02165">
    <property type="entry name" value="NMNAT"/>
    <property type="match status" value="1"/>
</dbReference>
<evidence type="ECO:0000256" key="4">
    <source>
        <dbReference type="ARBA" id="ARBA00022679"/>
    </source>
</evidence>
<dbReference type="GO" id="GO:0046872">
    <property type="term" value="F:metal ion binding"/>
    <property type="evidence" value="ECO:0007669"/>
    <property type="project" value="UniProtKB-KW"/>
</dbReference>
<dbReference type="SUPFAM" id="SSF109604">
    <property type="entry name" value="HD-domain/PDEase-like"/>
    <property type="match status" value="1"/>
</dbReference>
<dbReference type="GO" id="GO:0009435">
    <property type="term" value="P:NAD+ biosynthetic process"/>
    <property type="evidence" value="ECO:0007669"/>
    <property type="project" value="UniProtKB-UniRule"/>
</dbReference>
<dbReference type="HAMAP" id="MF_00244">
    <property type="entry name" value="NaMN_adenylyltr"/>
    <property type="match status" value="1"/>
</dbReference>
<dbReference type="Gene3D" id="1.10.3210.10">
    <property type="entry name" value="Hypothetical protein af1432"/>
    <property type="match status" value="1"/>
</dbReference>
<dbReference type="InterPro" id="IPR003607">
    <property type="entry name" value="HD/PDEase_dom"/>
</dbReference>
<dbReference type="CDD" id="cd00077">
    <property type="entry name" value="HDc"/>
    <property type="match status" value="1"/>
</dbReference>
<dbReference type="PANTHER" id="PTHR39321">
    <property type="entry name" value="NICOTINATE-NUCLEOTIDE ADENYLYLTRANSFERASE-RELATED"/>
    <property type="match status" value="1"/>
</dbReference>
<evidence type="ECO:0000256" key="11">
    <source>
        <dbReference type="ARBA" id="ARBA00023027"/>
    </source>
</evidence>
<dbReference type="GO" id="GO:0004515">
    <property type="term" value="F:nicotinate-nucleotide adenylyltransferase activity"/>
    <property type="evidence" value="ECO:0007669"/>
    <property type="project" value="UniProtKB-UniRule"/>
</dbReference>
<comment type="pathway">
    <text evidence="2 14">Cofactor biosynthesis; NAD(+) biosynthesis; deamido-NAD(+) from nicotinate D-ribonucleotide: step 1/1.</text>
</comment>
<comment type="catalytic activity">
    <reaction evidence="12 14">
        <text>nicotinate beta-D-ribonucleotide + ATP + H(+) = deamido-NAD(+) + diphosphate</text>
        <dbReference type="Rhea" id="RHEA:22860"/>
        <dbReference type="ChEBI" id="CHEBI:15378"/>
        <dbReference type="ChEBI" id="CHEBI:30616"/>
        <dbReference type="ChEBI" id="CHEBI:33019"/>
        <dbReference type="ChEBI" id="CHEBI:57502"/>
        <dbReference type="ChEBI" id="CHEBI:58437"/>
        <dbReference type="EC" id="2.7.7.18"/>
    </reaction>
</comment>